<evidence type="ECO:0000313" key="2">
    <source>
        <dbReference type="EMBL" id="CAJ0600887.1"/>
    </source>
</evidence>
<organism evidence="2 3">
    <name type="scientific">Cylicocyclus nassatus</name>
    <name type="common">Nematode worm</name>
    <dbReference type="NCBI Taxonomy" id="53992"/>
    <lineage>
        <taxon>Eukaryota</taxon>
        <taxon>Metazoa</taxon>
        <taxon>Ecdysozoa</taxon>
        <taxon>Nematoda</taxon>
        <taxon>Chromadorea</taxon>
        <taxon>Rhabditida</taxon>
        <taxon>Rhabditina</taxon>
        <taxon>Rhabditomorpha</taxon>
        <taxon>Strongyloidea</taxon>
        <taxon>Strongylidae</taxon>
        <taxon>Cylicocyclus</taxon>
    </lineage>
</organism>
<feature type="transmembrane region" description="Helical" evidence="1">
    <location>
        <begin position="216"/>
        <end position="243"/>
    </location>
</feature>
<evidence type="ECO:0000256" key="1">
    <source>
        <dbReference type="SAM" id="Phobius"/>
    </source>
</evidence>
<keyword evidence="1" id="KW-0472">Membrane</keyword>
<sequence>MSYLMIMYYCVAGISALFFTYSLYLIFKVSTPQMVPYIYYLLTIQVCAFLESLYWTVLMAPIIKLPIFGIELGVSVFYGFSTVLHCLVDCAFAWAFLYRYRLCLFNSRWDFSAKKEYTIMAVNCAITVFGSTPASIWAFKGNEESRREAFAINSSLIFDESFVISGGPTTLLWLGFLLVASSAALIALTIIIKHVSNILKDHAKFSQTSRDMHRSAISGLIIQGVAVMSSVVVPMCMLCHILLLPPSSTTFTSHYATCATLLFSLKSFNASLSMIFTTKPYRKHFAAITGVNYMLSRYFNSNIVIKSKEPTLVSSSAVLSTN</sequence>
<gene>
    <name evidence="2" type="ORF">CYNAS_LOCUS12870</name>
</gene>
<proteinExistence type="predicted"/>
<dbReference type="AlphaFoldDB" id="A0AA36GYZ8"/>
<dbReference type="Proteomes" id="UP001176961">
    <property type="component" value="Unassembled WGS sequence"/>
</dbReference>
<feature type="transmembrane region" description="Helical" evidence="1">
    <location>
        <begin position="6"/>
        <end position="27"/>
    </location>
</feature>
<reference evidence="2" key="1">
    <citation type="submission" date="2023-07" db="EMBL/GenBank/DDBJ databases">
        <authorList>
            <consortium name="CYATHOMIX"/>
        </authorList>
    </citation>
    <scope>NUCLEOTIDE SEQUENCE</scope>
    <source>
        <strain evidence="2">N/A</strain>
    </source>
</reference>
<name>A0AA36GYZ8_CYLNA</name>
<accession>A0AA36GYZ8</accession>
<protein>
    <recommendedName>
        <fullName evidence="4">G protein-coupled receptor</fullName>
    </recommendedName>
</protein>
<evidence type="ECO:0008006" key="4">
    <source>
        <dbReference type="Google" id="ProtNLM"/>
    </source>
</evidence>
<dbReference type="InterPro" id="IPR019422">
    <property type="entry name" value="7TM_GPCR_serpentine_rcpt_Srh"/>
</dbReference>
<dbReference type="Pfam" id="PF10318">
    <property type="entry name" value="7TM_GPCR_Srh"/>
    <property type="match status" value="1"/>
</dbReference>
<comment type="caution">
    <text evidence="2">The sequence shown here is derived from an EMBL/GenBank/DDBJ whole genome shotgun (WGS) entry which is preliminary data.</text>
</comment>
<feature type="transmembrane region" description="Helical" evidence="1">
    <location>
        <begin position="117"/>
        <end position="139"/>
    </location>
</feature>
<feature type="transmembrane region" description="Helical" evidence="1">
    <location>
        <begin position="255"/>
        <end position="276"/>
    </location>
</feature>
<dbReference type="PANTHER" id="PTHR45830:SF15">
    <property type="entry name" value="SERPENTINE RECEPTOR, CLASS I"/>
    <property type="match status" value="1"/>
</dbReference>
<dbReference type="EMBL" id="CATQJL010000305">
    <property type="protein sequence ID" value="CAJ0600887.1"/>
    <property type="molecule type" value="Genomic_DNA"/>
</dbReference>
<keyword evidence="1" id="KW-1133">Transmembrane helix</keyword>
<feature type="transmembrane region" description="Helical" evidence="1">
    <location>
        <begin position="75"/>
        <end position="97"/>
    </location>
</feature>
<keyword evidence="1" id="KW-0812">Transmembrane</keyword>
<dbReference type="PANTHER" id="PTHR45830">
    <property type="entry name" value="SERPENTINE RECEPTOR, CLASS I"/>
    <property type="match status" value="1"/>
</dbReference>
<keyword evidence="3" id="KW-1185">Reference proteome</keyword>
<evidence type="ECO:0000313" key="3">
    <source>
        <dbReference type="Proteomes" id="UP001176961"/>
    </source>
</evidence>
<feature type="transmembrane region" description="Helical" evidence="1">
    <location>
        <begin position="171"/>
        <end position="195"/>
    </location>
</feature>
<feature type="transmembrane region" description="Helical" evidence="1">
    <location>
        <begin position="39"/>
        <end position="63"/>
    </location>
</feature>